<dbReference type="GO" id="GO:0016757">
    <property type="term" value="F:glycosyltransferase activity"/>
    <property type="evidence" value="ECO:0007669"/>
    <property type="project" value="UniProtKB-KW"/>
</dbReference>
<dbReference type="CDD" id="cd03809">
    <property type="entry name" value="GT4_MtfB-like"/>
    <property type="match status" value="1"/>
</dbReference>
<reference evidence="4" key="2">
    <citation type="submission" date="2020-09" db="EMBL/GenBank/DDBJ databases">
        <authorList>
            <person name="Sun Q."/>
            <person name="Ohkuma M."/>
        </authorList>
    </citation>
    <scope>NUCLEOTIDE SEQUENCE</scope>
    <source>
        <strain evidence="4">JCM 14719</strain>
    </source>
</reference>
<keyword evidence="5" id="KW-1185">Reference proteome</keyword>
<dbReference type="FunFam" id="3.40.50.2000:FF:000119">
    <property type="entry name" value="Glycosyl transferase group 1"/>
    <property type="match status" value="1"/>
</dbReference>
<comment type="caution">
    <text evidence="4">The sequence shown here is derived from an EMBL/GenBank/DDBJ whole genome shotgun (WGS) entry which is preliminary data.</text>
</comment>
<dbReference type="PANTHER" id="PTHR46401:SF2">
    <property type="entry name" value="GLYCOSYLTRANSFERASE WBBK-RELATED"/>
    <property type="match status" value="1"/>
</dbReference>
<protein>
    <submittedName>
        <fullName evidence="4">Mannosyltransferase</fullName>
    </submittedName>
</protein>
<dbReference type="InterPro" id="IPR028098">
    <property type="entry name" value="Glyco_trans_4-like_N"/>
</dbReference>
<dbReference type="AlphaFoldDB" id="A0A8J3B8J5"/>
<evidence type="ECO:0000256" key="1">
    <source>
        <dbReference type="ARBA" id="ARBA00022679"/>
    </source>
</evidence>
<name>A0A8J3B8J5_9BACI</name>
<organism evidence="4 5">
    <name type="scientific">Calditerricola satsumensis</name>
    <dbReference type="NCBI Taxonomy" id="373054"/>
    <lineage>
        <taxon>Bacteria</taxon>
        <taxon>Bacillati</taxon>
        <taxon>Bacillota</taxon>
        <taxon>Bacilli</taxon>
        <taxon>Bacillales</taxon>
        <taxon>Bacillaceae</taxon>
        <taxon>Calditerricola</taxon>
    </lineage>
</organism>
<reference evidence="4" key="1">
    <citation type="journal article" date="2014" name="Int. J. Syst. Evol. Microbiol.">
        <title>Complete genome sequence of Corynebacterium casei LMG S-19264T (=DSM 44701T), isolated from a smear-ripened cheese.</title>
        <authorList>
            <consortium name="US DOE Joint Genome Institute (JGI-PGF)"/>
            <person name="Walter F."/>
            <person name="Albersmeier A."/>
            <person name="Kalinowski J."/>
            <person name="Ruckert C."/>
        </authorList>
    </citation>
    <scope>NUCLEOTIDE SEQUENCE</scope>
    <source>
        <strain evidence="4">JCM 14719</strain>
    </source>
</reference>
<dbReference type="Pfam" id="PF00534">
    <property type="entry name" value="Glycos_transf_1"/>
    <property type="match status" value="1"/>
</dbReference>
<feature type="domain" description="Glycosyltransferase subfamily 4-like N-terminal" evidence="3">
    <location>
        <begin position="77"/>
        <end position="147"/>
    </location>
</feature>
<dbReference type="InterPro" id="IPR001296">
    <property type="entry name" value="Glyco_trans_1"/>
</dbReference>
<gene>
    <name evidence="4" type="ORF">GCM10007043_07090</name>
</gene>
<keyword evidence="4" id="KW-0328">Glycosyltransferase</keyword>
<accession>A0A8J3B8J5</accession>
<dbReference type="GO" id="GO:0009103">
    <property type="term" value="P:lipopolysaccharide biosynthetic process"/>
    <property type="evidence" value="ECO:0007669"/>
    <property type="project" value="TreeGrafter"/>
</dbReference>
<evidence type="ECO:0000313" key="5">
    <source>
        <dbReference type="Proteomes" id="UP000637720"/>
    </source>
</evidence>
<dbReference type="PANTHER" id="PTHR46401">
    <property type="entry name" value="GLYCOSYLTRANSFERASE WBBK-RELATED"/>
    <property type="match status" value="1"/>
</dbReference>
<sequence>MYRCIVNIRNLNSRVTGVQRYTLELLARFGDSVDCIKPHRRASGFYGHVWEQFVLPLQVGNRLLWSPANTGPLAISRQVVTIHDAATLVHPEWFDPRFALWYRFLLPRLMRRVLRVITVSEFSRQQLVEYGGAREEDIVVIPNGVDRRFKPASEEEIYSLRLRFRLMNPYILVVGSLEPRKNLRRLFMAWEQVQPILQEVDLVVAGSDGKVFRSLGFDHVPANVRLIGYVKDKDLPVLYSGAEVFVYPSLYEGFGLPPLEAMACGTPVITSNISALPEVVGDAALLVDPYCEESIATGILKVMEDRIFRENLRKSGLERSKLFTWDRTAELTWRVLKEVGA</sequence>
<dbReference type="SUPFAM" id="SSF53756">
    <property type="entry name" value="UDP-Glycosyltransferase/glycogen phosphorylase"/>
    <property type="match status" value="1"/>
</dbReference>
<keyword evidence="1" id="KW-0808">Transferase</keyword>
<dbReference type="Pfam" id="PF13439">
    <property type="entry name" value="Glyco_transf_4"/>
    <property type="match status" value="1"/>
</dbReference>
<proteinExistence type="predicted"/>
<evidence type="ECO:0000313" key="4">
    <source>
        <dbReference type="EMBL" id="GGJ95893.1"/>
    </source>
</evidence>
<feature type="domain" description="Glycosyl transferase family 1" evidence="2">
    <location>
        <begin position="164"/>
        <end position="316"/>
    </location>
</feature>
<evidence type="ECO:0000259" key="3">
    <source>
        <dbReference type="Pfam" id="PF13439"/>
    </source>
</evidence>
<dbReference type="EMBL" id="BMOF01000009">
    <property type="protein sequence ID" value="GGJ95893.1"/>
    <property type="molecule type" value="Genomic_DNA"/>
</dbReference>
<dbReference type="Gene3D" id="3.40.50.2000">
    <property type="entry name" value="Glycogen Phosphorylase B"/>
    <property type="match status" value="2"/>
</dbReference>
<evidence type="ECO:0000259" key="2">
    <source>
        <dbReference type="Pfam" id="PF00534"/>
    </source>
</evidence>
<dbReference type="Proteomes" id="UP000637720">
    <property type="component" value="Unassembled WGS sequence"/>
</dbReference>